<accession>A0A1Z4GRC7</accession>
<organism evidence="1 2">
    <name type="scientific">Anabaenopsis circularis NIES-21</name>
    <dbReference type="NCBI Taxonomy" id="1085406"/>
    <lineage>
        <taxon>Bacteria</taxon>
        <taxon>Bacillati</taxon>
        <taxon>Cyanobacteriota</taxon>
        <taxon>Cyanophyceae</taxon>
        <taxon>Nostocales</taxon>
        <taxon>Nodulariaceae</taxon>
        <taxon>Anabaenopsis</taxon>
    </lineage>
</organism>
<geneLocation type="plasmid" evidence="2">
    <name>Plasmid2 dna</name>
</geneLocation>
<protein>
    <submittedName>
        <fullName evidence="1">Uncharacterized protein</fullName>
    </submittedName>
</protein>
<dbReference type="EMBL" id="AP018176">
    <property type="protein sequence ID" value="BAY20049.1"/>
    <property type="molecule type" value="Genomic_DNA"/>
</dbReference>
<proteinExistence type="predicted"/>
<evidence type="ECO:0000313" key="1">
    <source>
        <dbReference type="EMBL" id="BAY20049.1"/>
    </source>
</evidence>
<sequence>MLIQCLGRQKERLIGFSTTGGNLINSGLIISNVPTNLSKGNIVITSKCFSNHFQKLNLVIEVGDRGNIQSVESEPLTKSFLVRLAENIISSPDAPAECGIKLDDRNLYITVV</sequence>
<name>A0A1Z4GRC7_9CYAN</name>
<evidence type="ECO:0000313" key="2">
    <source>
        <dbReference type="Proteomes" id="UP000218287"/>
    </source>
</evidence>
<gene>
    <name evidence="1" type="ORF">NIES21_59190</name>
</gene>
<keyword evidence="2" id="KW-1185">Reference proteome</keyword>
<dbReference type="Proteomes" id="UP000218287">
    <property type="component" value="Plasmid Plasmid2 dna"/>
</dbReference>
<keyword evidence="1" id="KW-0614">Plasmid</keyword>
<dbReference type="AlphaFoldDB" id="A0A1Z4GRC7"/>
<reference evidence="1 2" key="1">
    <citation type="submission" date="2017-06" db="EMBL/GenBank/DDBJ databases">
        <title>Genome sequencing of cyanobaciteial culture collection at National Institute for Environmental Studies (NIES).</title>
        <authorList>
            <person name="Hirose Y."/>
            <person name="Shimura Y."/>
            <person name="Fujisawa T."/>
            <person name="Nakamura Y."/>
            <person name="Kawachi M."/>
        </authorList>
    </citation>
    <scope>NUCLEOTIDE SEQUENCE [LARGE SCALE GENOMIC DNA]</scope>
    <source>
        <strain evidence="1 2">NIES-21</strain>
        <plasmid evidence="2">Plasmid2 dna</plasmid>
    </source>
</reference>